<sequence>MVIVSPYNPSWPQHFAQARAEILAVAGDRFTEVEHVGSTSVPGLPAKPIIDVAALAPDLDAVPPDLFDGLGYRAEDFGAPGRLLFVRRDGDVRTHHLHVFPPSNWEHNKERILAAHLRKYPEAALRYGELKQKLAASGMSGDAYTRAKTDLIQELSDAARAERGLPPAPVWEE</sequence>
<dbReference type="Pfam" id="PF04229">
    <property type="entry name" value="GrpB"/>
    <property type="match status" value="1"/>
</dbReference>
<evidence type="ECO:0000313" key="1">
    <source>
        <dbReference type="EMBL" id="MEA5359395.1"/>
    </source>
</evidence>
<gene>
    <name evidence="1" type="ORF">VA596_07600</name>
</gene>
<dbReference type="InterPro" id="IPR007344">
    <property type="entry name" value="GrpB/CoaE"/>
</dbReference>
<comment type="caution">
    <text evidence="1">The sequence shown here is derived from an EMBL/GenBank/DDBJ whole genome shotgun (WGS) entry which is preliminary data.</text>
</comment>
<accession>A0ABU5R0W9</accession>
<organism evidence="1 2">
    <name type="scientific">Amycolatopsis heterodermiae</name>
    <dbReference type="NCBI Taxonomy" id="3110235"/>
    <lineage>
        <taxon>Bacteria</taxon>
        <taxon>Bacillati</taxon>
        <taxon>Actinomycetota</taxon>
        <taxon>Actinomycetes</taxon>
        <taxon>Pseudonocardiales</taxon>
        <taxon>Pseudonocardiaceae</taxon>
        <taxon>Amycolatopsis</taxon>
    </lineage>
</organism>
<dbReference type="EMBL" id="JAYFSI010000001">
    <property type="protein sequence ID" value="MEA5359395.1"/>
    <property type="molecule type" value="Genomic_DNA"/>
</dbReference>
<reference evidence="1 2" key="1">
    <citation type="submission" date="2023-12" db="EMBL/GenBank/DDBJ databases">
        <title>Amycolatopsis sp. V23-08.</title>
        <authorList>
            <person name="Somphong A."/>
        </authorList>
    </citation>
    <scope>NUCLEOTIDE SEQUENCE [LARGE SCALE GENOMIC DNA]</scope>
    <source>
        <strain evidence="1 2">V23-08</strain>
    </source>
</reference>
<dbReference type="PANTHER" id="PTHR34822:SF1">
    <property type="entry name" value="GRPB FAMILY PROTEIN"/>
    <property type="match status" value="1"/>
</dbReference>
<dbReference type="InterPro" id="IPR043519">
    <property type="entry name" value="NT_sf"/>
</dbReference>
<evidence type="ECO:0000313" key="2">
    <source>
        <dbReference type="Proteomes" id="UP001304298"/>
    </source>
</evidence>
<protein>
    <submittedName>
        <fullName evidence="1">GrpB family protein</fullName>
    </submittedName>
</protein>
<dbReference type="SUPFAM" id="SSF81301">
    <property type="entry name" value="Nucleotidyltransferase"/>
    <property type="match status" value="1"/>
</dbReference>
<dbReference type="PANTHER" id="PTHR34822">
    <property type="entry name" value="GRPB DOMAIN PROTEIN (AFU_ORTHOLOGUE AFUA_1G01530)"/>
    <property type="match status" value="1"/>
</dbReference>
<proteinExistence type="predicted"/>
<name>A0ABU5R0W9_9PSEU</name>
<dbReference type="Gene3D" id="3.30.460.10">
    <property type="entry name" value="Beta Polymerase, domain 2"/>
    <property type="match status" value="1"/>
</dbReference>
<dbReference type="Proteomes" id="UP001304298">
    <property type="component" value="Unassembled WGS sequence"/>
</dbReference>
<dbReference type="RefSeq" id="WP_323324601.1">
    <property type="nucleotide sequence ID" value="NZ_JAYFSI010000001.1"/>
</dbReference>
<keyword evidence="2" id="KW-1185">Reference proteome</keyword>